<keyword evidence="2" id="KW-1185">Reference proteome</keyword>
<dbReference type="RefSeq" id="WP_305011460.1">
    <property type="nucleotide sequence ID" value="NZ_JAUQSX010000004.1"/>
</dbReference>
<gene>
    <name evidence="1" type="ORF">Q5H92_10465</name>
</gene>
<dbReference type="EMBL" id="JAUQSX010000004">
    <property type="protein sequence ID" value="MDO7846781.1"/>
    <property type="molecule type" value="Genomic_DNA"/>
</dbReference>
<organism evidence="1 2">
    <name type="scientific">Hymenobacter mellowenesis</name>
    <dbReference type="NCBI Taxonomy" id="3063995"/>
    <lineage>
        <taxon>Bacteria</taxon>
        <taxon>Pseudomonadati</taxon>
        <taxon>Bacteroidota</taxon>
        <taxon>Cytophagia</taxon>
        <taxon>Cytophagales</taxon>
        <taxon>Hymenobacteraceae</taxon>
        <taxon>Hymenobacter</taxon>
    </lineage>
</organism>
<proteinExistence type="predicted"/>
<evidence type="ECO:0000313" key="2">
    <source>
        <dbReference type="Proteomes" id="UP001167796"/>
    </source>
</evidence>
<comment type="caution">
    <text evidence="1">The sequence shown here is derived from an EMBL/GenBank/DDBJ whole genome shotgun (WGS) entry which is preliminary data.</text>
</comment>
<evidence type="ECO:0000313" key="1">
    <source>
        <dbReference type="EMBL" id="MDO7846781.1"/>
    </source>
</evidence>
<dbReference type="Proteomes" id="UP001167796">
    <property type="component" value="Unassembled WGS sequence"/>
</dbReference>
<sequence length="137" mass="15753">MKKELANSFDKVYLTIEFDAANNWIYNNWRGVLPTEKVIQGCQATIDFLRENSCPHMLNDNREVVGSWSAANEWIAQNWMPQVLRLGLKRFAHIVSPGIFGQASAAEMVTRVGTQFEMRLFKDIELAKSWLREASMN</sequence>
<reference evidence="1" key="1">
    <citation type="submission" date="2023-07" db="EMBL/GenBank/DDBJ databases">
        <authorList>
            <person name="Kim M.K."/>
        </authorList>
    </citation>
    <scope>NUCLEOTIDE SEQUENCE</scope>
    <source>
        <strain evidence="1">M29</strain>
    </source>
</reference>
<accession>A0ABT9AAB9</accession>
<name>A0ABT9AAB9_9BACT</name>
<protein>
    <submittedName>
        <fullName evidence="1">STAS/SEC14 domain-containing protein</fullName>
    </submittedName>
</protein>